<dbReference type="EMBL" id="BBSC01000007">
    <property type="protein sequence ID" value="GAM77079.1"/>
    <property type="molecule type" value="Genomic_DNA"/>
</dbReference>
<dbReference type="STRING" id="1481914.JCM19241_5975"/>
<reference evidence="1 2" key="2">
    <citation type="submission" date="2015-01" db="EMBL/GenBank/DDBJ databases">
        <authorList>
            <consortium name="NBRP consortium"/>
            <person name="Sawabe T."/>
            <person name="Meirelles P."/>
            <person name="Feng G."/>
            <person name="Sayaka M."/>
            <person name="Hattori M."/>
            <person name="Ohkuma M."/>
        </authorList>
    </citation>
    <scope>NUCLEOTIDE SEQUENCE [LARGE SCALE GENOMIC DNA]</scope>
    <source>
        <strain evidence="2">JCM 19241</strain>
    </source>
</reference>
<evidence type="ECO:0000313" key="2">
    <source>
        <dbReference type="Proteomes" id="UP000031666"/>
    </source>
</evidence>
<accession>A0A0B8QS58</accession>
<reference evidence="1 2" key="1">
    <citation type="submission" date="2015-01" db="EMBL/GenBank/DDBJ databases">
        <title>Vibrio sp. C94 JCM 19241 whole genome shotgun sequence.</title>
        <authorList>
            <person name="Sawabe T."/>
            <person name="Meirelles P."/>
            <person name="Feng G."/>
            <person name="Sayaka M."/>
            <person name="Hattori M."/>
            <person name="Ohkuma M."/>
        </authorList>
    </citation>
    <scope>NUCLEOTIDE SEQUENCE [LARGE SCALE GENOMIC DNA]</scope>
    <source>
        <strain evidence="2">JCM 19241</strain>
    </source>
</reference>
<dbReference type="Proteomes" id="UP000031666">
    <property type="component" value="Unassembled WGS sequence"/>
</dbReference>
<protein>
    <submittedName>
        <fullName evidence="1">Uncharacterized protein</fullName>
    </submittedName>
</protein>
<name>A0A0B8QS58_9VIBR</name>
<organism evidence="1 2">
    <name type="scientific">Vibrio ishigakensis</name>
    <dbReference type="NCBI Taxonomy" id="1481914"/>
    <lineage>
        <taxon>Bacteria</taxon>
        <taxon>Pseudomonadati</taxon>
        <taxon>Pseudomonadota</taxon>
        <taxon>Gammaproteobacteria</taxon>
        <taxon>Vibrionales</taxon>
        <taxon>Vibrionaceae</taxon>
        <taxon>Vibrio</taxon>
    </lineage>
</organism>
<evidence type="ECO:0000313" key="1">
    <source>
        <dbReference type="EMBL" id="GAM77079.1"/>
    </source>
</evidence>
<dbReference type="AlphaFoldDB" id="A0A0B8QS58"/>
<sequence length="108" mass="12110">MYNNLTERQQELLKAVQSAMKDMGVLDNALANHMALLCDVIESTTSYINEHGEVIQQVGDKGQIRHVANPAMAQREAAIKNFNIHIRTLKIDSSKVDDSNELAKFLSR</sequence>
<gene>
    <name evidence="1" type="ORF">JCM19241_5975</name>
</gene>
<proteinExistence type="predicted"/>
<comment type="caution">
    <text evidence="1">The sequence shown here is derived from an EMBL/GenBank/DDBJ whole genome shotgun (WGS) entry which is preliminary data.</text>
</comment>